<feature type="compositionally biased region" description="Low complexity" evidence="1">
    <location>
        <begin position="62"/>
        <end position="73"/>
    </location>
</feature>
<dbReference type="EMBL" id="OOIN01000043">
    <property type="protein sequence ID" value="SPO32043.1"/>
    <property type="molecule type" value="Genomic_DNA"/>
</dbReference>
<organism evidence="2 3">
    <name type="scientific">Ustilago trichophora</name>
    <dbReference type="NCBI Taxonomy" id="86804"/>
    <lineage>
        <taxon>Eukaryota</taxon>
        <taxon>Fungi</taxon>
        <taxon>Dikarya</taxon>
        <taxon>Basidiomycota</taxon>
        <taxon>Ustilaginomycotina</taxon>
        <taxon>Ustilaginomycetes</taxon>
        <taxon>Ustilaginales</taxon>
        <taxon>Ustilaginaceae</taxon>
        <taxon>Ustilago</taxon>
    </lineage>
</organism>
<reference evidence="2 3" key="1">
    <citation type="submission" date="2018-03" db="EMBL/GenBank/DDBJ databases">
        <authorList>
            <person name="Guldener U."/>
        </authorList>
    </citation>
    <scope>NUCLEOTIDE SEQUENCE [LARGE SCALE GENOMIC DNA]</scope>
    <source>
        <strain evidence="2 3">NBRC100155</strain>
    </source>
</reference>
<dbReference type="Proteomes" id="UP000324022">
    <property type="component" value="Unassembled WGS sequence"/>
</dbReference>
<accession>A0A5C3EN42</accession>
<keyword evidence="3" id="KW-1185">Reference proteome</keyword>
<feature type="compositionally biased region" description="Pro residues" evidence="1">
    <location>
        <begin position="124"/>
        <end position="151"/>
    </location>
</feature>
<dbReference type="AlphaFoldDB" id="A0A5C3EN42"/>
<evidence type="ECO:0000313" key="3">
    <source>
        <dbReference type="Proteomes" id="UP000324022"/>
    </source>
</evidence>
<dbReference type="OrthoDB" id="2556633at2759"/>
<proteinExistence type="predicted"/>
<name>A0A5C3EN42_9BASI</name>
<feature type="region of interest" description="Disordered" evidence="1">
    <location>
        <begin position="336"/>
        <end position="360"/>
    </location>
</feature>
<feature type="region of interest" description="Disordered" evidence="1">
    <location>
        <begin position="38"/>
        <end position="86"/>
    </location>
</feature>
<feature type="compositionally biased region" description="Low complexity" evidence="1">
    <location>
        <begin position="343"/>
        <end position="358"/>
    </location>
</feature>
<feature type="region of interest" description="Disordered" evidence="1">
    <location>
        <begin position="116"/>
        <end position="153"/>
    </location>
</feature>
<dbReference type="PROSITE" id="PS51257">
    <property type="entry name" value="PROKAR_LIPOPROTEIN"/>
    <property type="match status" value="1"/>
</dbReference>
<evidence type="ECO:0000313" key="2">
    <source>
        <dbReference type="EMBL" id="SPO32043.1"/>
    </source>
</evidence>
<protein>
    <submittedName>
        <fullName evidence="2">Uncharacterized protein</fullName>
    </submittedName>
</protein>
<gene>
    <name evidence="2" type="ORF">UTRI_02600</name>
</gene>
<sequence>MTRLLPCPRCKHSYPPSAFVGACGRPVKRCSTCRSAHKTAARATQTPVGTPSVRSLSRRRSSSPPSASASPLSTRANRDPGGYASASSVAALEERFGRLEQRLDSQLGELLHTIRASQQAASPASPPPTPSPVPPSSVQTLPPPPPRPQAPPAVALALPSASQPSGTTGELPPLSLSRCFAWVPQEVVALVERDQLKPEQLVKLRNPESRVSKEPPQATPVTIGDGGALTYTQESAETRVSTFVKAIPNIAALAHIWSVYIAIRVRHTGSLALNEALLAYLEHLLECDHLYQWQAVADYHLAVCRRRFGTGAVHEWSSYDQELSSQILYPRIKTGNFTNRGETSSSSRQPTSSSSRPQNRVTRAIAAAGSFDPCRRYNAGQPCPGCSRHHACLHCQHKHPLTQCPMLASKSATNPPLKKAT</sequence>
<evidence type="ECO:0000256" key="1">
    <source>
        <dbReference type="SAM" id="MobiDB-lite"/>
    </source>
</evidence>